<name>A0AAD1XC81_EUPCR</name>
<reference evidence="2" key="1">
    <citation type="submission" date="2023-07" db="EMBL/GenBank/DDBJ databases">
        <authorList>
            <consortium name="AG Swart"/>
            <person name="Singh M."/>
            <person name="Singh A."/>
            <person name="Seah K."/>
            <person name="Emmerich C."/>
        </authorList>
    </citation>
    <scope>NUCLEOTIDE SEQUENCE</scope>
    <source>
        <strain evidence="2">DP1</strain>
    </source>
</reference>
<dbReference type="EMBL" id="CAMPGE010006331">
    <property type="protein sequence ID" value="CAI2365175.1"/>
    <property type="molecule type" value="Genomic_DNA"/>
</dbReference>
<evidence type="ECO:0000313" key="2">
    <source>
        <dbReference type="EMBL" id="CAI2365175.1"/>
    </source>
</evidence>
<feature type="compositionally biased region" description="Polar residues" evidence="1">
    <location>
        <begin position="117"/>
        <end position="132"/>
    </location>
</feature>
<organism evidence="2 3">
    <name type="scientific">Euplotes crassus</name>
    <dbReference type="NCBI Taxonomy" id="5936"/>
    <lineage>
        <taxon>Eukaryota</taxon>
        <taxon>Sar</taxon>
        <taxon>Alveolata</taxon>
        <taxon>Ciliophora</taxon>
        <taxon>Intramacronucleata</taxon>
        <taxon>Spirotrichea</taxon>
        <taxon>Hypotrichia</taxon>
        <taxon>Euplotida</taxon>
        <taxon>Euplotidae</taxon>
        <taxon>Moneuplotes</taxon>
    </lineage>
</organism>
<evidence type="ECO:0000256" key="1">
    <source>
        <dbReference type="SAM" id="MobiDB-lite"/>
    </source>
</evidence>
<dbReference type="AlphaFoldDB" id="A0AAD1XC81"/>
<gene>
    <name evidence="2" type="ORF">ECRASSUSDP1_LOCUS6525</name>
</gene>
<sequence>MENRSFKNLIIQNTDFYYPYLIMQARQLFQIDQETLFALKIRICPQPSMKDTDKSENYKFSENHTEIGIKSEFGSTNKFDKVVLIKDDSILAKVRAGKNVNKRAKTQAGRRIRNKNKTPSCSTHDILNQSTSTANDTSQIDVHIVTDPELIKKSLTWKMVNSNTKENSKLQDIKSAYRKPIRLVKLKIDNTQEFKIHPMALSKFVNDAIKDQKWKDKLIQYHIAFSKNSLNLKPSWDFQRENKGAILHKDLTSLKEFEDTKRVITDYFDSLDSILQNIEKSIFPLAKTALQMGNNSILKDVYNLESTTLKKNNEYYGNTKAIPSDRGATKIFKKLQTKGSKYYGDLLSVDSENTNHRSIDVGDRTFAGKSLESCFQVTKKKSISKISSRYSRKHVADKNYDHFRTSVGFGAKFKMNLRKIRQNKRKESKHLKG</sequence>
<protein>
    <submittedName>
        <fullName evidence="2">Uncharacterized protein</fullName>
    </submittedName>
</protein>
<evidence type="ECO:0000313" key="3">
    <source>
        <dbReference type="Proteomes" id="UP001295684"/>
    </source>
</evidence>
<comment type="caution">
    <text evidence="2">The sequence shown here is derived from an EMBL/GenBank/DDBJ whole genome shotgun (WGS) entry which is preliminary data.</text>
</comment>
<feature type="region of interest" description="Disordered" evidence="1">
    <location>
        <begin position="109"/>
        <end position="132"/>
    </location>
</feature>
<keyword evidence="3" id="KW-1185">Reference proteome</keyword>
<accession>A0AAD1XC81</accession>
<dbReference type="Proteomes" id="UP001295684">
    <property type="component" value="Unassembled WGS sequence"/>
</dbReference>
<proteinExistence type="predicted"/>